<dbReference type="HOGENOM" id="CLU_005316_0_1_3"/>
<feature type="binding site" evidence="13">
    <location>
        <position position="289"/>
    </location>
    <ligand>
        <name>S-adenosyl-L-methionine</name>
        <dbReference type="ChEBI" id="CHEBI:59789"/>
    </ligand>
</feature>
<evidence type="ECO:0000256" key="4">
    <source>
        <dbReference type="ARBA" id="ARBA00022490"/>
    </source>
</evidence>
<keyword evidence="5" id="KW-0698">rRNA processing</keyword>
<sequence length="464" mass="51733">MNPKISPRQLAFFALQDVYGNKAYTDIALERILSKHQGIRGVDKGLVSELVYGIVRRKRTLDSLVNQLGTKKASRQPLPLRIILHLGLYQLRYLDKIPPSAAVNTSVELAKANGLGKLSGVVNGILRSYIRKSAIEDPLVLPSELVPKLGVKYSFPDWIVEIFLKQLNVKETKKLLQWYNESPCLDLRVNTLKTSTEEVKNFLDADGVSCEFVPHLPQALRLSSAGNVRNLKGFADGLFSVQDSSAQLVGHFLAPVRGETVFDACAAPGGKTTHIAELMGDEGTIIACDNISSRLEKITENVQRLGLKSVQVREGDSSEWEFCEEKDKCDHEMALCDRILIDAPCSGLGTLHKRPDIRWQQKPEKIKELAKKQLAILSNMAKGVKNNGCLVYATCTLNPMENEEVIEAFLESHPDWHIVTERNNLTANFSITLKGAIKIFPHRHNMDGFFMIKLAKGEADEYSK</sequence>
<evidence type="ECO:0000256" key="12">
    <source>
        <dbReference type="ARBA" id="ARBA00047283"/>
    </source>
</evidence>
<keyword evidence="6 13" id="KW-0489">Methyltransferase</keyword>
<dbReference type="Proteomes" id="UP000010483">
    <property type="component" value="Chromosome"/>
</dbReference>
<protein>
    <recommendedName>
        <fullName evidence="3">16S rRNA (cytosine(967)-C(5))-methyltransferase</fullName>
        <ecNumber evidence="3">2.1.1.176</ecNumber>
    </recommendedName>
    <alternativeName>
        <fullName evidence="10">16S rRNA m5C967 methyltransferase</fullName>
    </alternativeName>
    <alternativeName>
        <fullName evidence="11">rRNA (cytosine-C(5)-)-methyltransferase RsmB</fullName>
    </alternativeName>
</protein>
<reference evidence="16" key="1">
    <citation type="journal article" date="2013" name="Proc. Natl. Acad. Sci. U.S.A.">
        <title>Improving the coverage of the cyanobacterial phylum using diversity-driven genome sequencing.</title>
        <authorList>
            <person name="Shih P.M."/>
            <person name="Wu D."/>
            <person name="Latifi A."/>
            <person name="Axen S.D."/>
            <person name="Fewer D.P."/>
            <person name="Talla E."/>
            <person name="Calteau A."/>
            <person name="Cai F."/>
            <person name="Tandeau de Marsac N."/>
            <person name="Rippka R."/>
            <person name="Herdman M."/>
            <person name="Sivonen K."/>
            <person name="Coursin T."/>
            <person name="Laurent T."/>
            <person name="Goodwin L."/>
            <person name="Nolan M."/>
            <person name="Davenport K.W."/>
            <person name="Han C.S."/>
            <person name="Rubin E.M."/>
            <person name="Eisen J.A."/>
            <person name="Woyke T."/>
            <person name="Gugger M."/>
            <person name="Kerfeld C.A."/>
        </authorList>
    </citation>
    <scope>NUCLEOTIDE SEQUENCE [LARGE SCALE GENOMIC DNA]</scope>
    <source>
        <strain evidence="16">ATCC 29140 / PCC 7202</strain>
    </source>
</reference>
<dbReference type="NCBIfam" id="NF011494">
    <property type="entry name" value="PRK14902.1"/>
    <property type="match status" value="1"/>
</dbReference>
<evidence type="ECO:0000256" key="5">
    <source>
        <dbReference type="ARBA" id="ARBA00022552"/>
    </source>
</evidence>
<organism evidence="15 16">
    <name type="scientific">Cyanobacterium stanieri (strain ATCC 29140 / PCC 7202)</name>
    <dbReference type="NCBI Taxonomy" id="292563"/>
    <lineage>
        <taxon>Bacteria</taxon>
        <taxon>Bacillati</taxon>
        <taxon>Cyanobacteriota</taxon>
        <taxon>Cyanophyceae</taxon>
        <taxon>Oscillatoriophycideae</taxon>
        <taxon>Chroococcales</taxon>
        <taxon>Geminocystaceae</taxon>
        <taxon>Cyanobacterium</taxon>
    </lineage>
</organism>
<evidence type="ECO:0000256" key="11">
    <source>
        <dbReference type="ARBA" id="ARBA00031088"/>
    </source>
</evidence>
<dbReference type="SUPFAM" id="SSF53335">
    <property type="entry name" value="S-adenosyl-L-methionine-dependent methyltransferases"/>
    <property type="match status" value="1"/>
</dbReference>
<comment type="catalytic activity">
    <reaction evidence="12">
        <text>cytidine(967) in 16S rRNA + S-adenosyl-L-methionine = 5-methylcytidine(967) in 16S rRNA + S-adenosyl-L-homocysteine + H(+)</text>
        <dbReference type="Rhea" id="RHEA:42748"/>
        <dbReference type="Rhea" id="RHEA-COMP:10219"/>
        <dbReference type="Rhea" id="RHEA-COMP:10220"/>
        <dbReference type="ChEBI" id="CHEBI:15378"/>
        <dbReference type="ChEBI" id="CHEBI:57856"/>
        <dbReference type="ChEBI" id="CHEBI:59789"/>
        <dbReference type="ChEBI" id="CHEBI:74483"/>
        <dbReference type="ChEBI" id="CHEBI:82748"/>
        <dbReference type="EC" id="2.1.1.176"/>
    </reaction>
</comment>
<dbReference type="GO" id="GO:0006355">
    <property type="term" value="P:regulation of DNA-templated transcription"/>
    <property type="evidence" value="ECO:0007669"/>
    <property type="project" value="InterPro"/>
</dbReference>
<dbReference type="InterPro" id="IPR001678">
    <property type="entry name" value="MeTrfase_RsmB-F_NOP2_dom"/>
</dbReference>
<dbReference type="InterPro" id="IPR035926">
    <property type="entry name" value="NusB-like_sf"/>
</dbReference>
<dbReference type="Pfam" id="PF01029">
    <property type="entry name" value="NusB"/>
    <property type="match status" value="1"/>
</dbReference>
<dbReference type="InterPro" id="IPR049560">
    <property type="entry name" value="MeTrfase_RsmB-F_NOP2_cat"/>
</dbReference>
<dbReference type="Pfam" id="PF22458">
    <property type="entry name" value="RsmF-B_ferredox"/>
    <property type="match status" value="1"/>
</dbReference>
<keyword evidence="7 13" id="KW-0808">Transferase</keyword>
<dbReference type="GO" id="GO:0008649">
    <property type="term" value="F:rRNA methyltransferase activity"/>
    <property type="evidence" value="ECO:0007669"/>
    <property type="project" value="InterPro"/>
</dbReference>
<dbReference type="SUPFAM" id="SSF48013">
    <property type="entry name" value="NusB-like"/>
    <property type="match status" value="1"/>
</dbReference>
<dbReference type="Gene3D" id="3.30.70.1170">
    <property type="entry name" value="Sun protein, domain 3"/>
    <property type="match status" value="1"/>
</dbReference>
<dbReference type="GO" id="GO:0005737">
    <property type="term" value="C:cytoplasm"/>
    <property type="evidence" value="ECO:0007669"/>
    <property type="project" value="UniProtKB-SubCell"/>
</dbReference>
<dbReference type="InterPro" id="IPR023267">
    <property type="entry name" value="RCMT"/>
</dbReference>
<dbReference type="BioCyc" id="CSTA292563:G1353-2052-MONOMER"/>
<feature type="binding site" evidence="13">
    <location>
        <position position="342"/>
    </location>
    <ligand>
        <name>S-adenosyl-L-methionine</name>
        <dbReference type="ChEBI" id="CHEBI:59789"/>
    </ligand>
</feature>
<dbReference type="eggNOG" id="COG0144">
    <property type="taxonomic scope" value="Bacteria"/>
</dbReference>
<keyword evidence="9 13" id="KW-0694">RNA-binding</keyword>
<evidence type="ECO:0000256" key="9">
    <source>
        <dbReference type="ARBA" id="ARBA00022884"/>
    </source>
</evidence>
<dbReference type="EMBL" id="CP003940">
    <property type="protein sequence ID" value="AFZ47998.1"/>
    <property type="molecule type" value="Genomic_DNA"/>
</dbReference>
<dbReference type="InterPro" id="IPR006027">
    <property type="entry name" value="NusB_RsmB_TIM44"/>
</dbReference>
<keyword evidence="4" id="KW-0963">Cytoplasm</keyword>
<dbReference type="STRING" id="292563.Cyast_2048"/>
<proteinExistence type="inferred from homology"/>
<evidence type="ECO:0000256" key="7">
    <source>
        <dbReference type="ARBA" id="ARBA00022679"/>
    </source>
</evidence>
<dbReference type="CDD" id="cd02440">
    <property type="entry name" value="AdoMet_MTases"/>
    <property type="match status" value="1"/>
</dbReference>
<evidence type="ECO:0000256" key="1">
    <source>
        <dbReference type="ARBA" id="ARBA00002724"/>
    </source>
</evidence>
<evidence type="ECO:0000256" key="10">
    <source>
        <dbReference type="ARBA" id="ARBA00030399"/>
    </source>
</evidence>
<dbReference type="NCBIfam" id="TIGR00563">
    <property type="entry name" value="rsmB"/>
    <property type="match status" value="1"/>
</dbReference>
<evidence type="ECO:0000313" key="16">
    <source>
        <dbReference type="Proteomes" id="UP000010483"/>
    </source>
</evidence>
<comment type="subcellular location">
    <subcellularLocation>
        <location evidence="2">Cytoplasm</location>
    </subcellularLocation>
</comment>
<accession>K9YPF8</accession>
<comment type="similarity">
    <text evidence="13">Belongs to the class I-like SAM-binding methyltransferase superfamily. RsmB/NOP family.</text>
</comment>
<evidence type="ECO:0000256" key="13">
    <source>
        <dbReference type="PROSITE-ProRule" id="PRU01023"/>
    </source>
</evidence>
<keyword evidence="8 13" id="KW-0949">S-adenosyl-L-methionine</keyword>
<dbReference type="InterPro" id="IPR029063">
    <property type="entry name" value="SAM-dependent_MTases_sf"/>
</dbReference>
<dbReference type="InterPro" id="IPR004573">
    <property type="entry name" value="rRNA_ssu_MeTfrase_B"/>
</dbReference>
<evidence type="ECO:0000313" key="15">
    <source>
        <dbReference type="EMBL" id="AFZ47998.1"/>
    </source>
</evidence>
<dbReference type="AlphaFoldDB" id="K9YPF8"/>
<dbReference type="Pfam" id="PF01189">
    <property type="entry name" value="Methyltr_RsmB-F"/>
    <property type="match status" value="1"/>
</dbReference>
<evidence type="ECO:0000259" key="14">
    <source>
        <dbReference type="PROSITE" id="PS51686"/>
    </source>
</evidence>
<dbReference type="PROSITE" id="PS51686">
    <property type="entry name" value="SAM_MT_RSMB_NOP"/>
    <property type="match status" value="1"/>
</dbReference>
<dbReference type="eggNOG" id="COG0781">
    <property type="taxonomic scope" value="Bacteria"/>
</dbReference>
<feature type="binding site" evidence="13">
    <location>
        <begin position="265"/>
        <end position="271"/>
    </location>
    <ligand>
        <name>S-adenosyl-L-methionine</name>
        <dbReference type="ChEBI" id="CHEBI:59789"/>
    </ligand>
</feature>
<dbReference type="InterPro" id="IPR054728">
    <property type="entry name" value="RsmB-like_ferredoxin"/>
</dbReference>
<dbReference type="NCBIfam" id="NF011493">
    <property type="entry name" value="PRK14901.1"/>
    <property type="match status" value="1"/>
</dbReference>
<comment type="function">
    <text evidence="1">Specifically methylates the cytosine at position 967 (m5C967) of 16S rRNA.</text>
</comment>
<feature type="binding site" evidence="13">
    <location>
        <position position="316"/>
    </location>
    <ligand>
        <name>S-adenosyl-L-methionine</name>
        <dbReference type="ChEBI" id="CHEBI:59789"/>
    </ligand>
</feature>
<dbReference type="FunFam" id="3.40.50.150:FF:000257">
    <property type="entry name" value="16S rRNA methyltransferase"/>
    <property type="match status" value="1"/>
</dbReference>
<evidence type="ECO:0000256" key="6">
    <source>
        <dbReference type="ARBA" id="ARBA00022603"/>
    </source>
</evidence>
<name>K9YPF8_CYASC</name>
<dbReference type="EC" id="2.1.1.176" evidence="3"/>
<evidence type="ECO:0000256" key="2">
    <source>
        <dbReference type="ARBA" id="ARBA00004496"/>
    </source>
</evidence>
<keyword evidence="16" id="KW-1185">Reference proteome</keyword>
<feature type="active site" description="Nucleophile" evidence="13">
    <location>
        <position position="395"/>
    </location>
</feature>
<evidence type="ECO:0000256" key="8">
    <source>
        <dbReference type="ARBA" id="ARBA00022691"/>
    </source>
</evidence>
<dbReference type="Gene3D" id="1.10.940.10">
    <property type="entry name" value="NusB-like"/>
    <property type="match status" value="1"/>
</dbReference>
<dbReference type="PANTHER" id="PTHR22807">
    <property type="entry name" value="NOP2 YEAST -RELATED NOL1/NOP2/FMU SUN DOMAIN-CONTAINING"/>
    <property type="match status" value="1"/>
</dbReference>
<dbReference type="PANTHER" id="PTHR22807:SF53">
    <property type="entry name" value="RIBOSOMAL RNA SMALL SUBUNIT METHYLTRANSFERASE B-RELATED"/>
    <property type="match status" value="1"/>
</dbReference>
<dbReference type="GO" id="GO:0003723">
    <property type="term" value="F:RNA binding"/>
    <property type="evidence" value="ECO:0007669"/>
    <property type="project" value="UniProtKB-UniRule"/>
</dbReference>
<feature type="domain" description="SAM-dependent MTase RsmB/NOP-type" evidence="14">
    <location>
        <begin position="175"/>
        <end position="457"/>
    </location>
</feature>
<dbReference type="KEGG" id="csn:Cyast_2048"/>
<dbReference type="Gene3D" id="3.40.50.150">
    <property type="entry name" value="Vaccinia Virus protein VP39"/>
    <property type="match status" value="1"/>
</dbReference>
<gene>
    <name evidence="15" type="ordered locus">Cyast_2048</name>
</gene>
<evidence type="ECO:0000256" key="3">
    <source>
        <dbReference type="ARBA" id="ARBA00012140"/>
    </source>
</evidence>
<dbReference type="PRINTS" id="PR02008">
    <property type="entry name" value="RCMTFAMILY"/>
</dbReference>
<dbReference type="PATRIC" id="fig|292563.3.peg.2140"/>